<organism evidence="5 6">
    <name type="scientific">Nocardioides renjunii</name>
    <dbReference type="NCBI Taxonomy" id="3095075"/>
    <lineage>
        <taxon>Bacteria</taxon>
        <taxon>Bacillati</taxon>
        <taxon>Actinomycetota</taxon>
        <taxon>Actinomycetes</taxon>
        <taxon>Propionibacteriales</taxon>
        <taxon>Nocardioidaceae</taxon>
        <taxon>Nocardioides</taxon>
    </lineage>
</organism>
<dbReference type="Proteomes" id="UP001291999">
    <property type="component" value="Unassembled WGS sequence"/>
</dbReference>
<protein>
    <recommendedName>
        <fullName evidence="3">Pyridine nucleotide-disulfide oxidoreductase domain-containing protein 2</fullName>
    </recommendedName>
</protein>
<dbReference type="SUPFAM" id="SSF51905">
    <property type="entry name" value="FAD/NAD(P)-binding domain"/>
    <property type="match status" value="1"/>
</dbReference>
<name>A0ABU5KFW3_9ACTN</name>
<dbReference type="PRINTS" id="PR00411">
    <property type="entry name" value="PNDRDTASEI"/>
</dbReference>
<dbReference type="Pfam" id="PF13450">
    <property type="entry name" value="NAD_binding_8"/>
    <property type="match status" value="1"/>
</dbReference>
<gene>
    <name evidence="5" type="ORF">SFC79_16320</name>
</gene>
<dbReference type="Gene3D" id="3.50.50.60">
    <property type="entry name" value="FAD/NAD(P)-binding domain"/>
    <property type="match status" value="2"/>
</dbReference>
<proteinExistence type="predicted"/>
<accession>A0ABU5KFW3</accession>
<sequence length="546" mass="57518">MTGRAPGTYDAVVIGAGPNGLVAANLLADAGWEVLVLEAQPTPGGAVRSDRELHPDFVHDTFSAFYPLALASRTIRSLHLEDHGLAWEHAPAVLGHPFGDDRWAILHRDRHDTAAGLEALQPGDGDTWLELCSTWDRIGPAMVDALISPFPPVRAGARLLPAVARTGGLDTVRMLATPVASLGRELFEGPAAALLLAGNAGHADFPLASPGSGVFGVLMTMLGQTVGFPVPRGGAQSLTDALVSRFTSLGGRLETGTEVTAVDMRDGRVAGVRTRDGEAYAARAVLADVSAAHLFGGLVPDEDLPPRLVRGMRDFELDPGTVKVDWALSGPIPWRNRPDKLPGTVHVADSVEEMTETLAKVSSGVVPDRPFLLTGQMTASDPTRSPAGTESFWAYTHVPQPGMTRHDAGPDGITGRWDHDETERFADRMQARIEAVAPGFGDLVQARRVMGPHELEARNANLIGGAVNGGTSQLHQELVFRPVPAMRGRASTGVPGLFLASASAHPGGGVHGAAGANAARAAIWQERTGRLRPATLLSRLNRGAST</sequence>
<dbReference type="PANTHER" id="PTHR10668">
    <property type="entry name" value="PHYTOENE DEHYDROGENASE"/>
    <property type="match status" value="1"/>
</dbReference>
<evidence type="ECO:0000256" key="2">
    <source>
        <dbReference type="ARBA" id="ARBA00038825"/>
    </source>
</evidence>
<evidence type="ECO:0000313" key="6">
    <source>
        <dbReference type="Proteomes" id="UP001291999"/>
    </source>
</evidence>
<evidence type="ECO:0000256" key="1">
    <source>
        <dbReference type="ARBA" id="ARBA00037217"/>
    </source>
</evidence>
<dbReference type="InterPro" id="IPR002937">
    <property type="entry name" value="Amino_oxidase"/>
</dbReference>
<dbReference type="PANTHER" id="PTHR10668:SF105">
    <property type="entry name" value="DEHYDROGENASE-RELATED"/>
    <property type="match status" value="1"/>
</dbReference>
<dbReference type="EMBL" id="JAXQPW010000006">
    <property type="protein sequence ID" value="MDZ5663340.1"/>
    <property type="molecule type" value="Genomic_DNA"/>
</dbReference>
<dbReference type="RefSeq" id="WP_322425140.1">
    <property type="nucleotide sequence ID" value="NZ_JAXQPW010000006.1"/>
</dbReference>
<evidence type="ECO:0000256" key="3">
    <source>
        <dbReference type="ARBA" id="ARBA00040298"/>
    </source>
</evidence>
<keyword evidence="6" id="KW-1185">Reference proteome</keyword>
<reference evidence="5 6" key="1">
    <citation type="submission" date="2023-11" db="EMBL/GenBank/DDBJ databases">
        <title>Novel species in genus Nocardioides.</title>
        <authorList>
            <person name="Zhou H."/>
        </authorList>
    </citation>
    <scope>NUCLEOTIDE SEQUENCE [LARGE SCALE GENOMIC DNA]</scope>
    <source>
        <strain evidence="5 6">S-58</strain>
    </source>
</reference>
<comment type="function">
    <text evidence="1">Probable oxidoreductase that may play a role as regulator of mitochondrial function.</text>
</comment>
<evidence type="ECO:0000259" key="4">
    <source>
        <dbReference type="Pfam" id="PF01593"/>
    </source>
</evidence>
<dbReference type="InterPro" id="IPR036188">
    <property type="entry name" value="FAD/NAD-bd_sf"/>
</dbReference>
<evidence type="ECO:0000313" key="5">
    <source>
        <dbReference type="EMBL" id="MDZ5663340.1"/>
    </source>
</evidence>
<feature type="domain" description="Amine oxidase" evidence="4">
    <location>
        <begin position="227"/>
        <end position="521"/>
    </location>
</feature>
<comment type="subunit">
    <text evidence="2">Interacts with COX5B; this interaction may contribute to localize PYROXD2 to the inner face of the inner mitochondrial membrane.</text>
</comment>
<comment type="caution">
    <text evidence="5">The sequence shown here is derived from an EMBL/GenBank/DDBJ whole genome shotgun (WGS) entry which is preliminary data.</text>
</comment>
<dbReference type="Pfam" id="PF01593">
    <property type="entry name" value="Amino_oxidase"/>
    <property type="match status" value="1"/>
</dbReference>